<feature type="region of interest" description="Disordered" evidence="1">
    <location>
        <begin position="369"/>
        <end position="405"/>
    </location>
</feature>
<feature type="region of interest" description="Disordered" evidence="1">
    <location>
        <begin position="460"/>
        <end position="515"/>
    </location>
</feature>
<evidence type="ECO:0000313" key="2">
    <source>
        <dbReference type="EMBL" id="CAK7269808.1"/>
    </source>
</evidence>
<evidence type="ECO:0000256" key="1">
    <source>
        <dbReference type="SAM" id="MobiDB-lite"/>
    </source>
</evidence>
<feature type="compositionally biased region" description="Low complexity" evidence="1">
    <location>
        <begin position="127"/>
        <end position="177"/>
    </location>
</feature>
<comment type="caution">
    <text evidence="2">The sequence shown here is derived from an EMBL/GenBank/DDBJ whole genome shotgun (WGS) entry which is preliminary data.</text>
</comment>
<feature type="compositionally biased region" description="Acidic residues" evidence="1">
    <location>
        <begin position="372"/>
        <end position="394"/>
    </location>
</feature>
<feature type="region of interest" description="Disordered" evidence="1">
    <location>
        <begin position="307"/>
        <end position="334"/>
    </location>
</feature>
<gene>
    <name evidence="2" type="ORF">SEPCBS57363_003788</name>
</gene>
<feature type="compositionally biased region" description="Basic and acidic residues" evidence="1">
    <location>
        <begin position="111"/>
        <end position="122"/>
    </location>
</feature>
<organism evidence="2 3">
    <name type="scientific">Sporothrix epigloea</name>
    <dbReference type="NCBI Taxonomy" id="1892477"/>
    <lineage>
        <taxon>Eukaryota</taxon>
        <taxon>Fungi</taxon>
        <taxon>Dikarya</taxon>
        <taxon>Ascomycota</taxon>
        <taxon>Pezizomycotina</taxon>
        <taxon>Sordariomycetes</taxon>
        <taxon>Sordariomycetidae</taxon>
        <taxon>Ophiostomatales</taxon>
        <taxon>Ophiostomataceae</taxon>
        <taxon>Sporothrix</taxon>
    </lineage>
</organism>
<proteinExistence type="predicted"/>
<dbReference type="Proteomes" id="UP001642501">
    <property type="component" value="Unassembled WGS sequence"/>
</dbReference>
<protein>
    <submittedName>
        <fullName evidence="2">Uncharacterized protein</fullName>
    </submittedName>
</protein>
<accession>A0ABP0DNE0</accession>
<dbReference type="EMBL" id="CAWUOM010000063">
    <property type="protein sequence ID" value="CAK7269808.1"/>
    <property type="molecule type" value="Genomic_DNA"/>
</dbReference>
<evidence type="ECO:0000313" key="3">
    <source>
        <dbReference type="Proteomes" id="UP001642501"/>
    </source>
</evidence>
<reference evidence="2 3" key="1">
    <citation type="submission" date="2024-01" db="EMBL/GenBank/DDBJ databases">
        <authorList>
            <person name="Allen C."/>
            <person name="Tagirdzhanova G."/>
        </authorList>
    </citation>
    <scope>NUCLEOTIDE SEQUENCE [LARGE SCALE GENOMIC DNA]</scope>
    <source>
        <strain evidence="2 3">CBS 573.63</strain>
    </source>
</reference>
<feature type="region of interest" description="Disordered" evidence="1">
    <location>
        <begin position="83"/>
        <end position="185"/>
    </location>
</feature>
<keyword evidence="3" id="KW-1185">Reference proteome</keyword>
<name>A0ABP0DNE0_9PEZI</name>
<feature type="compositionally biased region" description="Acidic residues" evidence="1">
    <location>
        <begin position="463"/>
        <end position="483"/>
    </location>
</feature>
<sequence length="515" mass="55008">MATSMPWLPFPFGPQVPITPPDHQSFPNAQVPLPLSPAVLDSLTREIYGNGKTAFGNGLDGGFANGFKTANYQARMMAHQRPAPGSVAAGVNGASKHMFPSPPPPPLQRPQYDKQQTKKSELMEGESAGIAVTSATAGTASTSAPSTSEQAAAGGPPTIGLATTAATAATSAAHPSSENPMSTSDPRYLVMASRIAAYYHQRCQAIANFQQQRCQAWANMQRQKSQEMTQAAMLVVAWYIRDRIQRRQRRGRRQFRRGLAAKAAIGNKTPNTRVTKGGSRGVAAGAADGRVTRGEAVRKWVLQIPEGSDVLSPNSPGVRDRPVDPDEVSFDIDRDTASDKDLRLYSVADNLIKSQLARIDVPMMGALSFEPSESETDSDEDGEEEDEADEDDEPVGPGGRDDEDDIMINYEERGAHLEAIAVGVDALATDVRAKAARGGLSAGAAVAVNGNKDVFMHGNNDNYDPEDEEEFEEDDDDYDEEDCCNSSHQVSDLAHHGTGAGSCGGHSCDQTASFA</sequence>